<feature type="region of interest" description="Disordered" evidence="5">
    <location>
        <begin position="307"/>
        <end position="482"/>
    </location>
</feature>
<feature type="compositionally biased region" description="Basic and acidic residues" evidence="5">
    <location>
        <begin position="45"/>
        <end position="90"/>
    </location>
</feature>
<evidence type="ECO:0000256" key="2">
    <source>
        <dbReference type="ARBA" id="ARBA00022884"/>
    </source>
</evidence>
<dbReference type="Gene3D" id="3.30.70.330">
    <property type="match status" value="1"/>
</dbReference>
<dbReference type="EMBL" id="QGMG01000162">
    <property type="protein sequence ID" value="TVY56410.1"/>
    <property type="molecule type" value="Genomic_DNA"/>
</dbReference>
<dbReference type="PROSITE" id="PS50961">
    <property type="entry name" value="HTH_LA"/>
    <property type="match status" value="1"/>
</dbReference>
<evidence type="ECO:0000256" key="3">
    <source>
        <dbReference type="ARBA" id="ARBA00023242"/>
    </source>
</evidence>
<feature type="region of interest" description="Disordered" evidence="5">
    <location>
        <begin position="1"/>
        <end position="124"/>
    </location>
</feature>
<dbReference type="GO" id="GO:0005634">
    <property type="term" value="C:nucleus"/>
    <property type="evidence" value="ECO:0007669"/>
    <property type="project" value="UniProtKB-SubCell"/>
</dbReference>
<feature type="compositionally biased region" description="Basic and acidic residues" evidence="5">
    <location>
        <begin position="99"/>
        <end position="114"/>
    </location>
</feature>
<feature type="compositionally biased region" description="Polar residues" evidence="5">
    <location>
        <begin position="16"/>
        <end position="26"/>
    </location>
</feature>
<dbReference type="GO" id="GO:1990904">
    <property type="term" value="C:ribonucleoprotein complex"/>
    <property type="evidence" value="ECO:0007669"/>
    <property type="project" value="InterPro"/>
</dbReference>
<comment type="caution">
    <text evidence="8">The sequence shown here is derived from an EMBL/GenBank/DDBJ whole genome shotgun (WGS) entry which is preliminary data.</text>
</comment>
<dbReference type="Pfam" id="PF00076">
    <property type="entry name" value="RRM_1"/>
    <property type="match status" value="1"/>
</dbReference>
<comment type="subcellular location">
    <subcellularLocation>
        <location evidence="1">Nucleus</location>
    </subcellularLocation>
</comment>
<dbReference type="PANTHER" id="PTHR22792">
    <property type="entry name" value="LUPUS LA PROTEIN-RELATED"/>
    <property type="match status" value="1"/>
</dbReference>
<dbReference type="PROSITE" id="PS50102">
    <property type="entry name" value="RRM"/>
    <property type="match status" value="1"/>
</dbReference>
<dbReference type="GO" id="GO:0003729">
    <property type="term" value="F:mRNA binding"/>
    <property type="evidence" value="ECO:0007669"/>
    <property type="project" value="TreeGrafter"/>
</dbReference>
<feature type="domain" description="HTH La-type RNA-binding" evidence="7">
    <location>
        <begin position="118"/>
        <end position="208"/>
    </location>
</feature>
<feature type="compositionally biased region" description="Low complexity" evidence="5">
    <location>
        <begin position="440"/>
        <end position="450"/>
    </location>
</feature>
<keyword evidence="3" id="KW-0539">Nucleus</keyword>
<dbReference type="InterPro" id="IPR045180">
    <property type="entry name" value="La_dom_prot"/>
</dbReference>
<dbReference type="Gene3D" id="1.10.10.10">
    <property type="entry name" value="Winged helix-like DNA-binding domain superfamily/Winged helix DNA-binding domain"/>
    <property type="match status" value="1"/>
</dbReference>
<feature type="compositionally biased region" description="Basic and acidic residues" evidence="5">
    <location>
        <begin position="307"/>
        <end position="320"/>
    </location>
</feature>
<organism evidence="8 9">
    <name type="scientific">Lachnellula cervina</name>
    <dbReference type="NCBI Taxonomy" id="1316786"/>
    <lineage>
        <taxon>Eukaryota</taxon>
        <taxon>Fungi</taxon>
        <taxon>Dikarya</taxon>
        <taxon>Ascomycota</taxon>
        <taxon>Pezizomycotina</taxon>
        <taxon>Leotiomycetes</taxon>
        <taxon>Helotiales</taxon>
        <taxon>Lachnaceae</taxon>
        <taxon>Lachnellula</taxon>
    </lineage>
</organism>
<dbReference type="InterPro" id="IPR036388">
    <property type="entry name" value="WH-like_DNA-bd_sf"/>
</dbReference>
<evidence type="ECO:0000313" key="9">
    <source>
        <dbReference type="Proteomes" id="UP000481288"/>
    </source>
</evidence>
<feature type="compositionally biased region" description="Basic and acidic residues" evidence="5">
    <location>
        <begin position="428"/>
        <end position="439"/>
    </location>
</feature>
<evidence type="ECO:0000259" key="7">
    <source>
        <dbReference type="PROSITE" id="PS50961"/>
    </source>
</evidence>
<dbReference type="SMART" id="SM00715">
    <property type="entry name" value="LA"/>
    <property type="match status" value="1"/>
</dbReference>
<dbReference type="InterPro" id="IPR002344">
    <property type="entry name" value="Lupus_La"/>
</dbReference>
<dbReference type="GO" id="GO:0006396">
    <property type="term" value="P:RNA processing"/>
    <property type="evidence" value="ECO:0007669"/>
    <property type="project" value="InterPro"/>
</dbReference>
<evidence type="ECO:0000259" key="6">
    <source>
        <dbReference type="PROSITE" id="PS50102"/>
    </source>
</evidence>
<feature type="domain" description="RRM" evidence="6">
    <location>
        <begin position="220"/>
        <end position="300"/>
    </location>
</feature>
<dbReference type="Pfam" id="PF05383">
    <property type="entry name" value="La"/>
    <property type="match status" value="1"/>
</dbReference>
<sequence>MSTIKVEATEPDPAATSISNDETVNKTGGDPSAPTDTDAVMAEAQPEKSDEAEEAKKEQTQDVNMEKHGEVIPAKEKNGDSKRESSEKYNSRKSGGYGDRGRKPWVKHENHSKYDPSVLPNSNDPKEIRAQVDFYFGDSNLPTDNNMWDLTEGSVNKPVLIKTIHNFNRMKRFQPYETVVAALRESVFLDVIDGETEGLETIKRKVAYNPRYSRSELDGRSIYAKGFGEEQPSSQFDIEAFFARFGATNAVRLRRTETKSFKGSVFVEFVDEETAEAFLKLDPKPKWKETQELEITSKAAYKEKKEAEIRAGTLKPKESWGPRGGRGRGGRGGGRGRGNYERGGRDDHDRGRGRGDRDPDDWKKRREDDRASGFKDQRGNRRNNDHKGGRGGRGRRDDNRRDDNRGPRNNDRKRSRDDDAENNNDASASKKSDDKDKSENAAPAPAAAPATEKKRAREDDGEDAGGPAKKVDNKPEVKAETS</sequence>
<dbReference type="SUPFAM" id="SSF54928">
    <property type="entry name" value="RNA-binding domain, RBD"/>
    <property type="match status" value="1"/>
</dbReference>
<keyword evidence="2 4" id="KW-0694">RNA-binding</keyword>
<keyword evidence="9" id="KW-1185">Reference proteome</keyword>
<dbReference type="SUPFAM" id="SSF46785">
    <property type="entry name" value="Winged helix' DNA-binding domain"/>
    <property type="match status" value="1"/>
</dbReference>
<dbReference type="InterPro" id="IPR036390">
    <property type="entry name" value="WH_DNA-bd_sf"/>
</dbReference>
<dbReference type="InterPro" id="IPR035979">
    <property type="entry name" value="RBD_domain_sf"/>
</dbReference>
<gene>
    <name evidence="8" type="primary">sla1_1</name>
    <name evidence="8" type="ORF">LCER1_G003814</name>
</gene>
<dbReference type="InterPro" id="IPR006630">
    <property type="entry name" value="La_HTH"/>
</dbReference>
<feature type="compositionally biased region" description="Basic and acidic residues" evidence="5">
    <location>
        <begin position="338"/>
        <end position="417"/>
    </location>
</feature>
<proteinExistence type="predicted"/>
<feature type="compositionally biased region" description="Basic and acidic residues" evidence="5">
    <location>
        <begin position="469"/>
        <end position="482"/>
    </location>
</feature>
<dbReference type="SMART" id="SM00360">
    <property type="entry name" value="RRM"/>
    <property type="match status" value="1"/>
</dbReference>
<accession>A0A7D8UVL1</accession>
<evidence type="ECO:0000313" key="8">
    <source>
        <dbReference type="EMBL" id="TVY56410.1"/>
    </source>
</evidence>
<dbReference type="InterPro" id="IPR000504">
    <property type="entry name" value="RRM_dom"/>
</dbReference>
<dbReference type="PANTHER" id="PTHR22792:SF140">
    <property type="entry name" value="ACHILLES, ISOFORM A"/>
    <property type="match status" value="1"/>
</dbReference>
<evidence type="ECO:0000256" key="4">
    <source>
        <dbReference type="PROSITE-ProRule" id="PRU00332"/>
    </source>
</evidence>
<dbReference type="Proteomes" id="UP000481288">
    <property type="component" value="Unassembled WGS sequence"/>
</dbReference>
<protein>
    <submittedName>
        <fullName evidence="8">La-like protein</fullName>
    </submittedName>
</protein>
<dbReference type="CDD" id="cd12291">
    <property type="entry name" value="RRM1_La"/>
    <property type="match status" value="1"/>
</dbReference>
<dbReference type="PRINTS" id="PR00302">
    <property type="entry name" value="LUPUSLA"/>
</dbReference>
<name>A0A7D8UVL1_9HELO</name>
<evidence type="ECO:0000256" key="5">
    <source>
        <dbReference type="SAM" id="MobiDB-lite"/>
    </source>
</evidence>
<reference evidence="8 9" key="1">
    <citation type="submission" date="2018-05" db="EMBL/GenBank/DDBJ databases">
        <title>Whole genome sequencing for identification of molecular markers to develop diagnostic detection tools for the regulated plant pathogen Lachnellula willkommii.</title>
        <authorList>
            <person name="Giroux E."/>
            <person name="Bilodeau G."/>
        </authorList>
    </citation>
    <scope>NUCLEOTIDE SEQUENCE [LARGE SCALE GENOMIC DNA]</scope>
    <source>
        <strain evidence="8 9">CBS 625.97</strain>
    </source>
</reference>
<evidence type="ECO:0000256" key="1">
    <source>
        <dbReference type="ARBA" id="ARBA00004123"/>
    </source>
</evidence>
<dbReference type="OrthoDB" id="439993at2759"/>
<dbReference type="InterPro" id="IPR012677">
    <property type="entry name" value="Nucleotide-bd_a/b_plait_sf"/>
</dbReference>
<dbReference type="AlphaFoldDB" id="A0A7D8UVL1"/>